<feature type="region of interest" description="Disordered" evidence="1">
    <location>
        <begin position="127"/>
        <end position="153"/>
    </location>
</feature>
<gene>
    <name evidence="2" type="ORF">EYF80_048404</name>
</gene>
<protein>
    <submittedName>
        <fullName evidence="2">Uncharacterized protein</fullName>
    </submittedName>
</protein>
<dbReference type="EMBL" id="SRLO01001108">
    <property type="protein sequence ID" value="TNN41442.1"/>
    <property type="molecule type" value="Genomic_DNA"/>
</dbReference>
<evidence type="ECO:0000313" key="2">
    <source>
        <dbReference type="EMBL" id="TNN41442.1"/>
    </source>
</evidence>
<reference evidence="2 3" key="1">
    <citation type="submission" date="2019-03" db="EMBL/GenBank/DDBJ databases">
        <title>First draft genome of Liparis tanakae, snailfish: a comprehensive survey of snailfish specific genes.</title>
        <authorList>
            <person name="Kim W."/>
            <person name="Song I."/>
            <person name="Jeong J.-H."/>
            <person name="Kim D."/>
            <person name="Kim S."/>
            <person name="Ryu S."/>
            <person name="Song J.Y."/>
            <person name="Lee S.K."/>
        </authorList>
    </citation>
    <scope>NUCLEOTIDE SEQUENCE [LARGE SCALE GENOMIC DNA]</scope>
    <source>
        <tissue evidence="2">Muscle</tissue>
    </source>
</reference>
<sequence length="194" mass="20744">MEAAFVVVVDLKRFKFSSVRASLEFIVAGAAAPFGVARDVVGRLQHQAHELPHVERVVGELGVLPEGRVVTLREAAENGEKNFKYTHSSKITAQSGRKRRCVRPAPCIPMKMSELLVILNCTRKGTSLKDRPGESQGTCSGGRESPLRFSGGGGGAGGLRSMFSAFSVATAAKEEMMPSATKSSIRSNRAAIKL</sequence>
<name>A0A4Z2FMC2_9TELE</name>
<proteinExistence type="predicted"/>
<dbReference type="AlphaFoldDB" id="A0A4Z2FMC2"/>
<accession>A0A4Z2FMC2</accession>
<evidence type="ECO:0000256" key="1">
    <source>
        <dbReference type="SAM" id="MobiDB-lite"/>
    </source>
</evidence>
<evidence type="ECO:0000313" key="3">
    <source>
        <dbReference type="Proteomes" id="UP000314294"/>
    </source>
</evidence>
<comment type="caution">
    <text evidence="2">The sequence shown here is derived from an EMBL/GenBank/DDBJ whole genome shotgun (WGS) entry which is preliminary data.</text>
</comment>
<keyword evidence="3" id="KW-1185">Reference proteome</keyword>
<organism evidence="2 3">
    <name type="scientific">Liparis tanakae</name>
    <name type="common">Tanaka's snailfish</name>
    <dbReference type="NCBI Taxonomy" id="230148"/>
    <lineage>
        <taxon>Eukaryota</taxon>
        <taxon>Metazoa</taxon>
        <taxon>Chordata</taxon>
        <taxon>Craniata</taxon>
        <taxon>Vertebrata</taxon>
        <taxon>Euteleostomi</taxon>
        <taxon>Actinopterygii</taxon>
        <taxon>Neopterygii</taxon>
        <taxon>Teleostei</taxon>
        <taxon>Neoteleostei</taxon>
        <taxon>Acanthomorphata</taxon>
        <taxon>Eupercaria</taxon>
        <taxon>Perciformes</taxon>
        <taxon>Cottioidei</taxon>
        <taxon>Cottales</taxon>
        <taxon>Liparidae</taxon>
        <taxon>Liparis</taxon>
    </lineage>
</organism>
<dbReference type="Proteomes" id="UP000314294">
    <property type="component" value="Unassembled WGS sequence"/>
</dbReference>